<accession>A0A0L0MAL3</accession>
<proteinExistence type="predicted"/>
<sequence length="129" mass="14083">MRLTLVALLCVSASTWAAQPDCSNAPTQTAMNECVGKSLKAADQKLNETYRTLAAKISKDGAEQLKKTQRAWLAWRDAQCEFDSMGSRDGSIHSMIQAMCVEDLTKAQTKRLDAQMHCQEGDIIGCGGQ</sequence>
<dbReference type="PANTHER" id="PTHR39176">
    <property type="entry name" value="PERIPLASMIC PROTEIN-RELATED"/>
    <property type="match status" value="1"/>
</dbReference>
<dbReference type="EMBL" id="LFJJ01000139">
    <property type="protein sequence ID" value="KND59320.1"/>
    <property type="molecule type" value="Genomic_DNA"/>
</dbReference>
<dbReference type="Proteomes" id="UP000036959">
    <property type="component" value="Unassembled WGS sequence"/>
</dbReference>
<evidence type="ECO:0000313" key="4">
    <source>
        <dbReference type="Proteomes" id="UP000036959"/>
    </source>
</evidence>
<dbReference type="AlphaFoldDB" id="A0A0L0MAL3"/>
<evidence type="ECO:0000259" key="2">
    <source>
        <dbReference type="Pfam" id="PF07007"/>
    </source>
</evidence>
<dbReference type="RefSeq" id="WP_050454849.1">
    <property type="nucleotide sequence ID" value="NZ_LFJJ01000139.1"/>
</dbReference>
<keyword evidence="1" id="KW-0732">Signal</keyword>
<keyword evidence="4" id="KW-1185">Reference proteome</keyword>
<comment type="caution">
    <text evidence="3">The sequence shown here is derived from an EMBL/GenBank/DDBJ whole genome shotgun (WGS) entry which is preliminary data.</text>
</comment>
<evidence type="ECO:0000313" key="3">
    <source>
        <dbReference type="EMBL" id="KND59320.1"/>
    </source>
</evidence>
<reference evidence="4" key="1">
    <citation type="submission" date="2015-06" db="EMBL/GenBank/DDBJ databases">
        <title>Comparative genomics of Burkholderia leaf nodule symbionts.</title>
        <authorList>
            <person name="Carlier A."/>
            <person name="Eberl L."/>
            <person name="Pinto-Carbo M."/>
        </authorList>
    </citation>
    <scope>NUCLEOTIDE SEQUENCE [LARGE SCALE GENOMIC DNA]</scope>
    <source>
        <strain evidence="4">UZHbot4</strain>
    </source>
</reference>
<dbReference type="Pfam" id="PF07007">
    <property type="entry name" value="LprI"/>
    <property type="match status" value="1"/>
</dbReference>
<name>A0A0L0MAL3_9BURK</name>
<dbReference type="InterPro" id="IPR009739">
    <property type="entry name" value="LprI-like_N"/>
</dbReference>
<dbReference type="Gene3D" id="1.20.1270.180">
    <property type="match status" value="1"/>
</dbReference>
<organism evidence="3 4">
    <name type="scientific">Candidatus Burkholderia verschuerenii</name>
    <dbReference type="NCBI Taxonomy" id="242163"/>
    <lineage>
        <taxon>Bacteria</taxon>
        <taxon>Pseudomonadati</taxon>
        <taxon>Pseudomonadota</taxon>
        <taxon>Betaproteobacteria</taxon>
        <taxon>Burkholderiales</taxon>
        <taxon>Burkholderiaceae</taxon>
        <taxon>Burkholderia</taxon>
    </lineage>
</organism>
<evidence type="ECO:0000256" key="1">
    <source>
        <dbReference type="SAM" id="SignalP"/>
    </source>
</evidence>
<feature type="chain" id="PRO_5005544007" evidence="1">
    <location>
        <begin position="18"/>
        <end position="129"/>
    </location>
</feature>
<feature type="domain" description="Lysozyme inhibitor LprI-like N-terminal" evidence="2">
    <location>
        <begin position="22"/>
        <end position="112"/>
    </location>
</feature>
<feature type="signal peptide" evidence="1">
    <location>
        <begin position="1"/>
        <end position="17"/>
    </location>
</feature>
<gene>
    <name evidence="3" type="ORF">BVER_05570</name>
</gene>
<dbReference type="PANTHER" id="PTHR39176:SF1">
    <property type="entry name" value="PERIPLASMIC PROTEIN"/>
    <property type="match status" value="1"/>
</dbReference>
<dbReference type="PATRIC" id="fig|242163.4.peg.1303"/>
<protein>
    <submittedName>
        <fullName evidence="3">Putative periplasmic protein</fullName>
    </submittedName>
</protein>